<organism evidence="1 2">
    <name type="scientific">Botrytis porri</name>
    <dbReference type="NCBI Taxonomy" id="87229"/>
    <lineage>
        <taxon>Eukaryota</taxon>
        <taxon>Fungi</taxon>
        <taxon>Dikarya</taxon>
        <taxon>Ascomycota</taxon>
        <taxon>Pezizomycotina</taxon>
        <taxon>Leotiomycetes</taxon>
        <taxon>Helotiales</taxon>
        <taxon>Sclerotiniaceae</taxon>
        <taxon>Botrytis</taxon>
    </lineage>
</organism>
<protein>
    <submittedName>
        <fullName evidence="1">Uncharacterized protein</fullName>
    </submittedName>
</protein>
<comment type="caution">
    <text evidence="1">The sequence shown here is derived from an EMBL/GenBank/DDBJ whole genome shotgun (WGS) entry which is preliminary data.</text>
</comment>
<dbReference type="AlphaFoldDB" id="A0A4Z1K6V0"/>
<gene>
    <name evidence="1" type="ORF">BPOR_1260g00010</name>
</gene>
<evidence type="ECO:0000313" key="2">
    <source>
        <dbReference type="Proteomes" id="UP000297280"/>
    </source>
</evidence>
<dbReference type="Proteomes" id="UP000297280">
    <property type="component" value="Unassembled WGS sequence"/>
</dbReference>
<reference evidence="1 2" key="1">
    <citation type="submission" date="2017-12" db="EMBL/GenBank/DDBJ databases">
        <title>Comparative genomics of Botrytis spp.</title>
        <authorList>
            <person name="Valero-Jimenez C.A."/>
            <person name="Tapia P."/>
            <person name="Veloso J."/>
            <person name="Silva-Moreno E."/>
            <person name="Staats M."/>
            <person name="Valdes J.H."/>
            <person name="Van Kan J.A.L."/>
        </authorList>
    </citation>
    <scope>NUCLEOTIDE SEQUENCE [LARGE SCALE GENOMIC DNA]</scope>
    <source>
        <strain evidence="1 2">MUCL3349</strain>
    </source>
</reference>
<proteinExistence type="predicted"/>
<sequence>MATPRTLAQQFELLTKPPPIAKIPATVSVSFNTVAMWLNANCAGKRTDMCLDDQHLSSGTSSQMIN</sequence>
<keyword evidence="2" id="KW-1185">Reference proteome</keyword>
<evidence type="ECO:0000313" key="1">
    <source>
        <dbReference type="EMBL" id="TGO81226.1"/>
    </source>
</evidence>
<dbReference type="EMBL" id="PQXO01001253">
    <property type="protein sequence ID" value="TGO81226.1"/>
    <property type="molecule type" value="Genomic_DNA"/>
</dbReference>
<accession>A0A4Z1K6V0</accession>
<name>A0A4Z1K6V0_9HELO</name>